<comment type="caution">
    <text evidence="1">The sequence shown here is derived from an EMBL/GenBank/DDBJ whole genome shotgun (WGS) entry which is preliminary data.</text>
</comment>
<dbReference type="EMBL" id="MU006707">
    <property type="protein sequence ID" value="KAF2630455.1"/>
    <property type="molecule type" value="Genomic_DNA"/>
</dbReference>
<sequence>IIFTCWTRTLDLIQVHLTSSGFAPQNFKRIDGDCPTAKREKILENFANDFNLRVLIMTTGTGAWNPSVENQAIARALRLGQKYPVLVTRYVVESSVEKV</sequence>
<proteinExistence type="predicted"/>
<evidence type="ECO:0000313" key="1">
    <source>
        <dbReference type="EMBL" id="KAF2630455.1"/>
    </source>
</evidence>
<accession>A0ACB6S864</accession>
<feature type="non-terminal residue" evidence="1">
    <location>
        <position position="99"/>
    </location>
</feature>
<evidence type="ECO:0000313" key="2">
    <source>
        <dbReference type="Proteomes" id="UP000799754"/>
    </source>
</evidence>
<gene>
    <name evidence="1" type="ORF">BU25DRAFT_304140</name>
</gene>
<protein>
    <submittedName>
        <fullName evidence="1">Uncharacterized protein</fullName>
    </submittedName>
</protein>
<feature type="non-terminal residue" evidence="1">
    <location>
        <position position="1"/>
    </location>
</feature>
<organism evidence="1 2">
    <name type="scientific">Macroventuria anomochaeta</name>
    <dbReference type="NCBI Taxonomy" id="301207"/>
    <lineage>
        <taxon>Eukaryota</taxon>
        <taxon>Fungi</taxon>
        <taxon>Dikarya</taxon>
        <taxon>Ascomycota</taxon>
        <taxon>Pezizomycotina</taxon>
        <taxon>Dothideomycetes</taxon>
        <taxon>Pleosporomycetidae</taxon>
        <taxon>Pleosporales</taxon>
        <taxon>Pleosporineae</taxon>
        <taxon>Didymellaceae</taxon>
        <taxon>Macroventuria</taxon>
    </lineage>
</organism>
<name>A0ACB6S864_9PLEO</name>
<keyword evidence="2" id="KW-1185">Reference proteome</keyword>
<reference evidence="1" key="1">
    <citation type="journal article" date="2020" name="Stud. Mycol.">
        <title>101 Dothideomycetes genomes: a test case for predicting lifestyles and emergence of pathogens.</title>
        <authorList>
            <person name="Haridas S."/>
            <person name="Albert R."/>
            <person name="Binder M."/>
            <person name="Bloem J."/>
            <person name="Labutti K."/>
            <person name="Salamov A."/>
            <person name="Andreopoulos B."/>
            <person name="Baker S."/>
            <person name="Barry K."/>
            <person name="Bills G."/>
            <person name="Bluhm B."/>
            <person name="Cannon C."/>
            <person name="Castanera R."/>
            <person name="Culley D."/>
            <person name="Daum C."/>
            <person name="Ezra D."/>
            <person name="Gonzalez J."/>
            <person name="Henrissat B."/>
            <person name="Kuo A."/>
            <person name="Liang C."/>
            <person name="Lipzen A."/>
            <person name="Lutzoni F."/>
            <person name="Magnuson J."/>
            <person name="Mondo S."/>
            <person name="Nolan M."/>
            <person name="Ohm R."/>
            <person name="Pangilinan J."/>
            <person name="Park H.-J."/>
            <person name="Ramirez L."/>
            <person name="Alfaro M."/>
            <person name="Sun H."/>
            <person name="Tritt A."/>
            <person name="Yoshinaga Y."/>
            <person name="Zwiers L.-H."/>
            <person name="Turgeon B."/>
            <person name="Goodwin S."/>
            <person name="Spatafora J."/>
            <person name="Crous P."/>
            <person name="Grigoriev I."/>
        </authorList>
    </citation>
    <scope>NUCLEOTIDE SEQUENCE</scope>
    <source>
        <strain evidence="1">CBS 525.71</strain>
    </source>
</reference>
<dbReference type="Proteomes" id="UP000799754">
    <property type="component" value="Unassembled WGS sequence"/>
</dbReference>